<dbReference type="Pfam" id="PF04519">
    <property type="entry name" value="Bactofilin"/>
    <property type="match status" value="1"/>
</dbReference>
<keyword evidence="2" id="KW-0472">Membrane</keyword>
<keyword evidence="2" id="KW-0812">Transmembrane</keyword>
<dbReference type="AlphaFoldDB" id="A0A1R4HT74"/>
<evidence type="ECO:0000256" key="1">
    <source>
        <dbReference type="ARBA" id="ARBA00044755"/>
    </source>
</evidence>
<protein>
    <recommendedName>
        <fullName evidence="5">Polymer-forming cytoskeletal protein</fullName>
    </recommendedName>
</protein>
<organism evidence="3 4">
    <name type="scientific">Halomonas citrativorans</name>
    <dbReference type="NCBI Taxonomy" id="2742612"/>
    <lineage>
        <taxon>Bacteria</taxon>
        <taxon>Pseudomonadati</taxon>
        <taxon>Pseudomonadota</taxon>
        <taxon>Gammaproteobacteria</taxon>
        <taxon>Oceanospirillales</taxon>
        <taxon>Halomonadaceae</taxon>
        <taxon>Halomonas</taxon>
    </lineage>
</organism>
<dbReference type="EMBL" id="FUKM01000014">
    <property type="protein sequence ID" value="SJN10574.1"/>
    <property type="molecule type" value="Genomic_DNA"/>
</dbReference>
<gene>
    <name evidence="3" type="ORF">CZ787_04000</name>
</gene>
<dbReference type="PANTHER" id="PTHR35024">
    <property type="entry name" value="HYPOTHETICAL CYTOSOLIC PROTEIN"/>
    <property type="match status" value="1"/>
</dbReference>
<dbReference type="InterPro" id="IPR007607">
    <property type="entry name" value="BacA/B"/>
</dbReference>
<proteinExistence type="inferred from homology"/>
<reference evidence="3 4" key="1">
    <citation type="submission" date="2017-02" db="EMBL/GenBank/DDBJ databases">
        <authorList>
            <person name="Dridi B."/>
        </authorList>
    </citation>
    <scope>NUCLEOTIDE SEQUENCE [LARGE SCALE GENOMIC DNA]</scope>
    <source>
        <strain evidence="3 4">JB380</strain>
    </source>
</reference>
<keyword evidence="2" id="KW-1133">Transmembrane helix</keyword>
<comment type="similarity">
    <text evidence="1">Belongs to the bactofilin family.</text>
</comment>
<dbReference type="RefSeq" id="WP_087106381.1">
    <property type="nucleotide sequence ID" value="NZ_FUKM01000014.1"/>
</dbReference>
<evidence type="ECO:0000256" key="2">
    <source>
        <dbReference type="SAM" id="Phobius"/>
    </source>
</evidence>
<accession>A0A1R4HT74</accession>
<name>A0A1R4HT74_9GAMM</name>
<sequence length="186" mass="19499">MGIQAWFILIGVSAMTLIVWDGRRRKARQRAEGSYSSDDVPQPSPAVSLVSDIAVEQSPPKATVTPMVVPLKEGSRIGAATSITGNITANEPVLVKGNVQGRVVASHHSLTVNASGQVAPYIEGGFVTVDGHVSGTLKAHARATLLPQATVQGVIDTPCLECEAGAWLQASVRHRVVQKSVTAMVS</sequence>
<dbReference type="PANTHER" id="PTHR35024:SF4">
    <property type="entry name" value="POLYMER-FORMING CYTOSKELETAL PROTEIN"/>
    <property type="match status" value="1"/>
</dbReference>
<feature type="transmembrane region" description="Helical" evidence="2">
    <location>
        <begin position="6"/>
        <end position="22"/>
    </location>
</feature>
<comment type="caution">
    <text evidence="3">The sequence shown here is derived from an EMBL/GenBank/DDBJ whole genome shotgun (WGS) entry which is preliminary data.</text>
</comment>
<dbReference type="OrthoDB" id="6165458at2"/>
<evidence type="ECO:0000313" key="3">
    <source>
        <dbReference type="EMBL" id="SJN10574.1"/>
    </source>
</evidence>
<evidence type="ECO:0008006" key="5">
    <source>
        <dbReference type="Google" id="ProtNLM"/>
    </source>
</evidence>
<dbReference type="Proteomes" id="UP000196331">
    <property type="component" value="Unassembled WGS sequence"/>
</dbReference>
<evidence type="ECO:0000313" key="4">
    <source>
        <dbReference type="Proteomes" id="UP000196331"/>
    </source>
</evidence>